<dbReference type="Gene3D" id="3.20.80.10">
    <property type="entry name" value="Regulatory factor, effector binding domain"/>
    <property type="match status" value="1"/>
</dbReference>
<proteinExistence type="predicted"/>
<dbReference type="PANTHER" id="PTHR47504">
    <property type="entry name" value="RIGHT ORIGIN-BINDING PROTEIN"/>
    <property type="match status" value="1"/>
</dbReference>
<dbReference type="InterPro" id="IPR050959">
    <property type="entry name" value="MarA-like"/>
</dbReference>
<gene>
    <name evidence="5" type="ORF">G113_03529</name>
</gene>
<feature type="domain" description="HTH araC/xylS-type" evidence="4">
    <location>
        <begin position="1"/>
        <end position="97"/>
    </location>
</feature>
<dbReference type="SMART" id="SM00342">
    <property type="entry name" value="HTH_ARAC"/>
    <property type="match status" value="1"/>
</dbReference>
<dbReference type="PANTHER" id="PTHR47504:SF5">
    <property type="entry name" value="RIGHT ORIGIN-BINDING PROTEIN"/>
    <property type="match status" value="1"/>
</dbReference>
<dbReference type="PATRIC" id="fig|1268236.3.peg.707"/>
<dbReference type="Pfam" id="PF06445">
    <property type="entry name" value="GyrI-like"/>
    <property type="match status" value="1"/>
</dbReference>
<dbReference type="Gene3D" id="1.10.10.60">
    <property type="entry name" value="Homeodomain-like"/>
    <property type="match status" value="2"/>
</dbReference>
<evidence type="ECO:0000256" key="3">
    <source>
        <dbReference type="ARBA" id="ARBA00023163"/>
    </source>
</evidence>
<dbReference type="InterPro" id="IPR029442">
    <property type="entry name" value="GyrI-like"/>
</dbReference>
<keyword evidence="1" id="KW-0805">Transcription regulation</keyword>
<dbReference type="InterPro" id="IPR011256">
    <property type="entry name" value="Reg_factor_effector_dom_sf"/>
</dbReference>
<evidence type="ECO:0000259" key="4">
    <source>
        <dbReference type="PROSITE" id="PS01124"/>
    </source>
</evidence>
<keyword evidence="6" id="KW-1185">Reference proteome</keyword>
<keyword evidence="2" id="KW-0238">DNA-binding</keyword>
<dbReference type="AlphaFoldDB" id="R1F9V5"/>
<dbReference type="Proteomes" id="UP000013526">
    <property type="component" value="Unassembled WGS sequence"/>
</dbReference>
<sequence>MLSHIHQHLDEPLLVADLAALSCWSRWQLQRVFQSETGLTVAAYVRELKLSRAAAALLGGRDRILDLALRHGYDSEVSFSRAFKQQFGCSPLAYRKRGLWVGLRQPISQLGPRGLGEGKWLQVRVETRPAFQLLGVRGEIRGLFAEQPDFQQQVPAIWQRVQALPGGEQLNGLPLLGVSDLRAHQDEAHRFPYWAGIAPSEQPEEMPLTLTGAETLQVPSQTYGVVTHQGPITLLPQILSWFIEQWLPQSGYRGLDGLELEAYPANYQGKAQDASMSYWLPIAPLP</sequence>
<evidence type="ECO:0000256" key="1">
    <source>
        <dbReference type="ARBA" id="ARBA00023015"/>
    </source>
</evidence>
<dbReference type="GO" id="GO:0003700">
    <property type="term" value="F:DNA-binding transcription factor activity"/>
    <property type="evidence" value="ECO:0007669"/>
    <property type="project" value="InterPro"/>
</dbReference>
<dbReference type="SUPFAM" id="SSF46689">
    <property type="entry name" value="Homeodomain-like"/>
    <property type="match status" value="2"/>
</dbReference>
<dbReference type="SUPFAM" id="SSF55136">
    <property type="entry name" value="Probable bacterial effector-binding domain"/>
    <property type="match status" value="1"/>
</dbReference>
<dbReference type="PRINTS" id="PR00032">
    <property type="entry name" value="HTHARAC"/>
</dbReference>
<dbReference type="InterPro" id="IPR020449">
    <property type="entry name" value="Tscrpt_reg_AraC-type_HTH"/>
</dbReference>
<keyword evidence="3" id="KW-0804">Transcription</keyword>
<dbReference type="EMBL" id="AQGQ01000011">
    <property type="protein sequence ID" value="EOD56462.1"/>
    <property type="molecule type" value="Genomic_DNA"/>
</dbReference>
<dbReference type="GO" id="GO:0043565">
    <property type="term" value="F:sequence-specific DNA binding"/>
    <property type="evidence" value="ECO:0007669"/>
    <property type="project" value="InterPro"/>
</dbReference>
<dbReference type="SMART" id="SM00871">
    <property type="entry name" value="AraC_E_bind"/>
    <property type="match status" value="1"/>
</dbReference>
<organism evidence="5 6">
    <name type="scientific">Aeromonas molluscorum 848</name>
    <dbReference type="NCBI Taxonomy" id="1268236"/>
    <lineage>
        <taxon>Bacteria</taxon>
        <taxon>Pseudomonadati</taxon>
        <taxon>Pseudomonadota</taxon>
        <taxon>Gammaproteobacteria</taxon>
        <taxon>Aeromonadales</taxon>
        <taxon>Aeromonadaceae</taxon>
        <taxon>Aeromonas</taxon>
    </lineage>
</organism>
<reference evidence="5 6" key="1">
    <citation type="journal article" date="2013" name="Genome Announc.">
        <title>Draft Genome Sequence of Aeromonas molluscorum Strain 848TT, Isolated from Bivalve Molluscs.</title>
        <authorList>
            <person name="Spataro N."/>
            <person name="Farfan M."/>
            <person name="Albarral V."/>
            <person name="Sanglas A."/>
            <person name="Loren J.G."/>
            <person name="Fuste M.C."/>
            <person name="Bosch E."/>
        </authorList>
    </citation>
    <scope>NUCLEOTIDE SEQUENCE [LARGE SCALE GENOMIC DNA]</scope>
    <source>
        <strain evidence="5 6">848</strain>
    </source>
</reference>
<dbReference type="InterPro" id="IPR018060">
    <property type="entry name" value="HTH_AraC"/>
</dbReference>
<dbReference type="Pfam" id="PF12833">
    <property type="entry name" value="HTH_18"/>
    <property type="match status" value="1"/>
</dbReference>
<dbReference type="InterPro" id="IPR009057">
    <property type="entry name" value="Homeodomain-like_sf"/>
</dbReference>
<comment type="caution">
    <text evidence="5">The sequence shown here is derived from an EMBL/GenBank/DDBJ whole genome shotgun (WGS) entry which is preliminary data.</text>
</comment>
<evidence type="ECO:0000256" key="2">
    <source>
        <dbReference type="ARBA" id="ARBA00023125"/>
    </source>
</evidence>
<dbReference type="InterPro" id="IPR018062">
    <property type="entry name" value="HTH_AraC-typ_CS"/>
</dbReference>
<evidence type="ECO:0000313" key="6">
    <source>
        <dbReference type="Proteomes" id="UP000013526"/>
    </source>
</evidence>
<protein>
    <submittedName>
        <fullName evidence="5">Transcriptional activator</fullName>
    </submittedName>
</protein>
<dbReference type="InterPro" id="IPR010499">
    <property type="entry name" value="AraC_E-bd"/>
</dbReference>
<evidence type="ECO:0000313" key="5">
    <source>
        <dbReference type="EMBL" id="EOD56462.1"/>
    </source>
</evidence>
<dbReference type="PROSITE" id="PS01124">
    <property type="entry name" value="HTH_ARAC_FAMILY_2"/>
    <property type="match status" value="1"/>
</dbReference>
<dbReference type="PROSITE" id="PS00041">
    <property type="entry name" value="HTH_ARAC_FAMILY_1"/>
    <property type="match status" value="1"/>
</dbReference>
<accession>R1F9V5</accession>
<name>R1F9V5_9GAMM</name>